<sequence>MVTWAASVARVISPDGAVAGAGFLVADDLLLTCAHVVAGAGTGEQGLLRLDFPQARGAPEAYGTVVHWGANEPAAEDVAIVRLSAPPPGTSPLPLARADGCRGHRVRSFGFPGQAVPGGHYGEGHAGEILSPHSGSEALLQVACANDLTQGFSGGPVWDDTVEAVIGMVTRITRPDPHLRGTSIAYATPAGRLRQLWPDLAVRAVCPYRGLQAFGTEHAGWFHGRTEAVRMILDRMAAVPDALLLLGPSGAGKSSLVQAGLVPAFAACPLPGSDRWEVVTVRPGRALLDALDDIHRLDSLSRLDAGDGLGGPVSFGSPDAPGRAGTGGAPRRVLVVDQFEEILQPEELSHSEQARDSDGTAPAGGSTLAEESPRADASPREVESPRAEAPSHSPAPPHPEAPRAAPPVATAGSVLREGLDRLTSVVGTPGLTVLLVMRDDFYPRLAAEAPQLLRAFTPGLVNLPATLGVKDLHDIIVQPARDVGARCQDGLPERIIADVQRIDHLGGFRQQMPTTVLPLVEVAMSELWERATDGVLSHAAYEAIGGITGSITSWYDGAMRSLRDTDEGRRTARRVLTALVRPPDSARHIPALRRQVPLSVLRELAAPHGTPAGPPSRRAAADGAATGLVDEAATGRDLDSASTRRDVDVTATVKVVDQVLAVLVRRRLIVTRNVAPHEEPVAELVHDALVRDWGVLRDWVEGDRRFSEWLERAADQRRRWEKRHDKADLIRGTDLDEGLALSAGHRLPRATAEFLDASRRAARLAVLARRAFTVGLVVLTLIAAALAGVALDSAAEARQQRAVSLSRQLAAQARAMAAERPVTARRLAVAAWSTAPTAEAGLAMTTLLTQQQSVLVGHSGAVTSVAFSPDGSRVATTGHDGTVRLWNAATGRPGHIRRAAARSRKGIAVAFRPDGKMLASADEDGTIRLWDVRTGAPLGAPLTGHTNQVGALAFSPDGKRLASASWDGTVRLWDPAAGAALGAPLTGHTGQVDSVAFSPDGMLLVSGGRDGAARLWDATTGRHKGAPLKDKLSGSVRGVAFRPDGGLLATAQGNGTIRLWDPVTGRTVGESMSGHTGAVLSVTFGPNGKALASTGQDGTVRVWDSRTRKPAGSPMTGHGALVWSAAFSPDGQVLASAGGDGTVRLWQPSTGLPATMAAPHSGEGVMSVAMTPVSTLVATRDADGSVRLREPASGRPLGVPFGGHTRDVLTVAADPEARIVATAGNDDVVRLWNPHTGKEVTNPLTGDGEYVAALAISRDGTRLVSAGSDATVRVWDTTTGRLVRAIPTGHGMFVHAVAFAPDGRRFATGGADGAVRLWDTASGRERGEIAPRGRYAVDTLAFSPDGTRLALGGGSDESVEVWDAHTLKGPTLLFADGSIEATALVFDPAGEVLAVADRSGTVRFWDPVAGRRLGEELRGAQELSGVMSFSRDGTFLATADVEAVSRVWFVPVPRVAAAELCARFGGPTEGEWRRYAPGQQRPFPCPGSAPRA</sequence>
<dbReference type="Gene3D" id="2.40.10.120">
    <property type="match status" value="1"/>
</dbReference>
<dbReference type="PRINTS" id="PR00320">
    <property type="entry name" value="GPROTEINBRPT"/>
</dbReference>
<dbReference type="InterPro" id="IPR049052">
    <property type="entry name" value="nSTAND1"/>
</dbReference>
<dbReference type="PROSITE" id="PS50294">
    <property type="entry name" value="WD_REPEATS_REGION"/>
    <property type="match status" value="10"/>
</dbReference>
<gene>
    <name evidence="6" type="ORF">OHT53_02180</name>
</gene>
<dbReference type="PANTHER" id="PTHR19879">
    <property type="entry name" value="TRANSCRIPTION INITIATION FACTOR TFIID"/>
    <property type="match status" value="1"/>
</dbReference>
<evidence type="ECO:0000256" key="2">
    <source>
        <dbReference type="ARBA" id="ARBA00022737"/>
    </source>
</evidence>
<protein>
    <submittedName>
        <fullName evidence="6">Trypsin-like peptidase domain-containing protein</fullName>
    </submittedName>
</protein>
<dbReference type="Proteomes" id="UP001432071">
    <property type="component" value="Chromosome"/>
</dbReference>
<evidence type="ECO:0000259" key="5">
    <source>
        <dbReference type="Pfam" id="PF20703"/>
    </source>
</evidence>
<feature type="domain" description="Novel STAND NTPase 1" evidence="5">
    <location>
        <begin position="625"/>
        <end position="726"/>
    </location>
</feature>
<feature type="region of interest" description="Disordered" evidence="4">
    <location>
        <begin position="606"/>
        <end position="625"/>
    </location>
</feature>
<feature type="repeat" description="WD" evidence="3">
    <location>
        <begin position="1337"/>
        <end position="1363"/>
    </location>
</feature>
<feature type="repeat" description="WD" evidence="3">
    <location>
        <begin position="908"/>
        <end position="940"/>
    </location>
</feature>
<evidence type="ECO:0000256" key="4">
    <source>
        <dbReference type="SAM" id="MobiDB-lite"/>
    </source>
</evidence>
<organism evidence="6 7">
    <name type="scientific">Streptomyces bobili</name>
    <dbReference type="NCBI Taxonomy" id="67280"/>
    <lineage>
        <taxon>Bacteria</taxon>
        <taxon>Bacillati</taxon>
        <taxon>Actinomycetota</taxon>
        <taxon>Actinomycetes</taxon>
        <taxon>Kitasatosporales</taxon>
        <taxon>Streptomycetaceae</taxon>
        <taxon>Streptomyces</taxon>
    </lineage>
</organism>
<feature type="compositionally biased region" description="Basic and acidic residues" evidence="4">
    <location>
        <begin position="347"/>
        <end position="358"/>
    </location>
</feature>
<feature type="region of interest" description="Disordered" evidence="4">
    <location>
        <begin position="305"/>
        <end position="329"/>
    </location>
</feature>
<dbReference type="PROSITE" id="PS50082">
    <property type="entry name" value="WD_REPEATS_2"/>
    <property type="match status" value="11"/>
</dbReference>
<dbReference type="Pfam" id="PF13365">
    <property type="entry name" value="Trypsin_2"/>
    <property type="match status" value="1"/>
</dbReference>
<name>A0ABZ1QQK3_9ACTN</name>
<dbReference type="SUPFAM" id="SSF50998">
    <property type="entry name" value="Quinoprotein alcohol dehydrogenase-like"/>
    <property type="match status" value="1"/>
</dbReference>
<dbReference type="Gene3D" id="2.130.10.10">
    <property type="entry name" value="YVTN repeat-like/Quinoprotein amine dehydrogenase"/>
    <property type="match status" value="6"/>
</dbReference>
<feature type="repeat" description="WD" evidence="3">
    <location>
        <begin position="1201"/>
        <end position="1242"/>
    </location>
</feature>
<dbReference type="InterPro" id="IPR001680">
    <property type="entry name" value="WD40_rpt"/>
</dbReference>
<dbReference type="PROSITE" id="PS00678">
    <property type="entry name" value="WD_REPEATS_1"/>
    <property type="match status" value="5"/>
</dbReference>
<dbReference type="InterPro" id="IPR019775">
    <property type="entry name" value="WD40_repeat_CS"/>
</dbReference>
<dbReference type="Pfam" id="PF00400">
    <property type="entry name" value="WD40"/>
    <property type="match status" value="12"/>
</dbReference>
<dbReference type="SUPFAM" id="SSF50969">
    <property type="entry name" value="YVTN repeat-like/Quinoprotein amine dehydrogenase"/>
    <property type="match status" value="1"/>
</dbReference>
<dbReference type="PANTHER" id="PTHR19879:SF9">
    <property type="entry name" value="TRANSCRIPTION INITIATION FACTOR TFIID SUBUNIT 5"/>
    <property type="match status" value="1"/>
</dbReference>
<keyword evidence="1 3" id="KW-0853">WD repeat</keyword>
<dbReference type="CDD" id="cd00200">
    <property type="entry name" value="WD40"/>
    <property type="match status" value="2"/>
</dbReference>
<feature type="repeat" description="WD" evidence="3">
    <location>
        <begin position="1072"/>
        <end position="1113"/>
    </location>
</feature>
<feature type="region of interest" description="Disordered" evidence="4">
    <location>
        <begin position="346"/>
        <end position="407"/>
    </location>
</feature>
<proteinExistence type="predicted"/>
<feature type="repeat" description="WD" evidence="3">
    <location>
        <begin position="1029"/>
        <end position="1070"/>
    </location>
</feature>
<feature type="repeat" description="WD" evidence="3">
    <location>
        <begin position="942"/>
        <end position="974"/>
    </location>
</feature>
<dbReference type="InterPro" id="IPR015943">
    <property type="entry name" value="WD40/YVTN_repeat-like_dom_sf"/>
</dbReference>
<keyword evidence="2" id="KW-0677">Repeat</keyword>
<dbReference type="InterPro" id="IPR020472">
    <property type="entry name" value="WD40_PAC1"/>
</dbReference>
<dbReference type="InterPro" id="IPR011044">
    <property type="entry name" value="Quino_amine_DH_bsu"/>
</dbReference>
<evidence type="ECO:0000313" key="7">
    <source>
        <dbReference type="Proteomes" id="UP001432071"/>
    </source>
</evidence>
<feature type="domain" description="Novel STAND NTPase 1" evidence="5">
    <location>
        <begin position="207"/>
        <end position="601"/>
    </location>
</feature>
<evidence type="ECO:0000313" key="6">
    <source>
        <dbReference type="EMBL" id="WUN84956.1"/>
    </source>
</evidence>
<feature type="compositionally biased region" description="Basic and acidic residues" evidence="4">
    <location>
        <begin position="371"/>
        <end position="386"/>
    </location>
</feature>
<dbReference type="InterPro" id="IPR009003">
    <property type="entry name" value="Peptidase_S1_PA"/>
</dbReference>
<evidence type="ECO:0000256" key="1">
    <source>
        <dbReference type="ARBA" id="ARBA00022574"/>
    </source>
</evidence>
<reference evidence="6" key="1">
    <citation type="submission" date="2022-10" db="EMBL/GenBank/DDBJ databases">
        <title>The complete genomes of actinobacterial strains from the NBC collection.</title>
        <authorList>
            <person name="Joergensen T.S."/>
            <person name="Alvarez Arevalo M."/>
            <person name="Sterndorff E.B."/>
            <person name="Faurdal D."/>
            <person name="Vuksanovic O."/>
            <person name="Mourched A.-S."/>
            <person name="Charusanti P."/>
            <person name="Shaw S."/>
            <person name="Blin K."/>
            <person name="Weber T."/>
        </authorList>
    </citation>
    <scope>NUCLEOTIDE SEQUENCE</scope>
    <source>
        <strain evidence="6">NBC_00302</strain>
    </source>
</reference>
<dbReference type="SMART" id="SM00320">
    <property type="entry name" value="WD40"/>
    <property type="match status" value="14"/>
</dbReference>
<accession>A0ABZ1QQK3</accession>
<dbReference type="EMBL" id="CP108038">
    <property type="protein sequence ID" value="WUN84956.1"/>
    <property type="molecule type" value="Genomic_DNA"/>
</dbReference>
<feature type="repeat" description="WD" evidence="3">
    <location>
        <begin position="855"/>
        <end position="896"/>
    </location>
</feature>
<feature type="repeat" description="WD" evidence="3">
    <location>
        <begin position="1287"/>
        <end position="1328"/>
    </location>
</feature>
<feature type="repeat" description="WD" evidence="3">
    <location>
        <begin position="1244"/>
        <end position="1285"/>
    </location>
</feature>
<evidence type="ECO:0000256" key="3">
    <source>
        <dbReference type="PROSITE-ProRule" id="PRU00221"/>
    </source>
</evidence>
<dbReference type="RefSeq" id="WP_328733871.1">
    <property type="nucleotide sequence ID" value="NZ_CP108038.1"/>
</dbReference>
<feature type="repeat" description="WD" evidence="3">
    <location>
        <begin position="1115"/>
        <end position="1147"/>
    </location>
</feature>
<dbReference type="GeneID" id="93759733"/>
<dbReference type="Pfam" id="PF20703">
    <property type="entry name" value="nSTAND1"/>
    <property type="match status" value="2"/>
</dbReference>
<feature type="repeat" description="WD" evidence="3">
    <location>
        <begin position="985"/>
        <end position="1026"/>
    </location>
</feature>
<dbReference type="InterPro" id="IPR011047">
    <property type="entry name" value="Quinoprotein_ADH-like_sf"/>
</dbReference>
<keyword evidence="7" id="KW-1185">Reference proteome</keyword>
<dbReference type="SUPFAM" id="SSF50494">
    <property type="entry name" value="Trypsin-like serine proteases"/>
    <property type="match status" value="1"/>
</dbReference>